<proteinExistence type="predicted"/>
<dbReference type="WBParaSite" id="PS1159_v2.g22462.t1">
    <property type="protein sequence ID" value="PS1159_v2.g22462.t1"/>
    <property type="gene ID" value="PS1159_v2.g22462"/>
</dbReference>
<accession>A0AC35FZL8</accession>
<name>A0AC35FZL8_9BILA</name>
<evidence type="ECO:0000313" key="2">
    <source>
        <dbReference type="WBParaSite" id="PS1159_v2.g22462.t1"/>
    </source>
</evidence>
<protein>
    <submittedName>
        <fullName evidence="2">Fungal lipase-like domain-containing protein</fullName>
    </submittedName>
</protein>
<evidence type="ECO:0000313" key="1">
    <source>
        <dbReference type="Proteomes" id="UP000887580"/>
    </source>
</evidence>
<reference evidence="2" key="1">
    <citation type="submission" date="2022-11" db="UniProtKB">
        <authorList>
            <consortium name="WormBaseParasite"/>
        </authorList>
    </citation>
    <scope>IDENTIFICATION</scope>
</reference>
<dbReference type="Proteomes" id="UP000887580">
    <property type="component" value="Unplaced"/>
</dbReference>
<sequence>MLFKFLMYLFFCLICASLSASQYSDEFARRKFWPMTAVPYANDKRCTDLCFNSYEYYRTVEVNCDLMKNGSDTCAGAAIASNDDKAIILTFRGTAGDHQLDEEMNSLWDKVPFPGGGNVSHYFYNAFLTVWNGGVKDDFNTFKNRYPNYELWITGHSLGGIMAALGAGHISALKIANPSSIKLITFGEPHGGDQIWADKMTTLLPYAYRVVKRHDLVPHMPFDFHPEWQYTHHIKEIWYNNTMEEGDPYIECDIQESSKCSNSVSKDLWTWLDHGYFPGDDRCLVWCQKGPFTTPSF</sequence>
<organism evidence="1 2">
    <name type="scientific">Panagrolaimus sp. PS1159</name>
    <dbReference type="NCBI Taxonomy" id="55785"/>
    <lineage>
        <taxon>Eukaryota</taxon>
        <taxon>Metazoa</taxon>
        <taxon>Ecdysozoa</taxon>
        <taxon>Nematoda</taxon>
        <taxon>Chromadorea</taxon>
        <taxon>Rhabditida</taxon>
        <taxon>Tylenchina</taxon>
        <taxon>Panagrolaimomorpha</taxon>
        <taxon>Panagrolaimoidea</taxon>
        <taxon>Panagrolaimidae</taxon>
        <taxon>Panagrolaimus</taxon>
    </lineage>
</organism>